<feature type="region of interest" description="Disordered" evidence="5">
    <location>
        <begin position="1"/>
        <end position="43"/>
    </location>
</feature>
<evidence type="ECO:0008006" key="9">
    <source>
        <dbReference type="Google" id="ProtNLM"/>
    </source>
</evidence>
<dbReference type="GO" id="GO:0016020">
    <property type="term" value="C:membrane"/>
    <property type="evidence" value="ECO:0007669"/>
    <property type="project" value="UniProtKB-SubCell"/>
</dbReference>
<evidence type="ECO:0000313" key="7">
    <source>
        <dbReference type="EMBL" id="KAG0024038.1"/>
    </source>
</evidence>
<evidence type="ECO:0000256" key="4">
    <source>
        <dbReference type="ARBA" id="ARBA00023136"/>
    </source>
</evidence>
<gene>
    <name evidence="7" type="ORF">BGZ80_006482</name>
</gene>
<feature type="transmembrane region" description="Helical" evidence="6">
    <location>
        <begin position="184"/>
        <end position="209"/>
    </location>
</feature>
<feature type="region of interest" description="Disordered" evidence="5">
    <location>
        <begin position="70"/>
        <end position="101"/>
    </location>
</feature>
<feature type="transmembrane region" description="Helical" evidence="6">
    <location>
        <begin position="255"/>
        <end position="277"/>
    </location>
</feature>
<evidence type="ECO:0000256" key="3">
    <source>
        <dbReference type="ARBA" id="ARBA00022989"/>
    </source>
</evidence>
<feature type="compositionally biased region" description="Low complexity" evidence="5">
    <location>
        <begin position="1"/>
        <end position="33"/>
    </location>
</feature>
<keyword evidence="8" id="KW-1185">Reference proteome</keyword>
<name>A0A9P6N438_9FUNG</name>
<comment type="subcellular location">
    <subcellularLocation>
        <location evidence="1">Membrane</location>
        <topology evidence="1">Multi-pass membrane protein</topology>
    </subcellularLocation>
</comment>
<evidence type="ECO:0000256" key="1">
    <source>
        <dbReference type="ARBA" id="ARBA00004141"/>
    </source>
</evidence>
<feature type="transmembrane region" description="Helical" evidence="6">
    <location>
        <begin position="346"/>
        <end position="371"/>
    </location>
</feature>
<sequence>MSYNPVSTSSRSNSPSPYDGQYYSQQGYNQSSSTDGIAAAESPYLTHRADQLNQIPSRDPFQSEAHEPFISSSTSHSLQHQHHPLATEHAPGSSFSSGRYLPSPLAMRPHQGAASIAGSYDARDNNSYHSSARNLAINNDPNYNMTQSDLTLEGLTERWNAYQAWWEKQYKEQPFYKIWTRSKWLLLFSTLLLLAYSCAVLAVSVGYIIGKYEHSVVVMEFHSGLIYLALSGSILGVLTGLLGFVGIIKEDRMLLSFYSILLWPVFGLYVSVGYIAFRRAKNHLRAHLKDEWLHKYTREQRLIVQRNLKCCGYQSATWYGEYDLRCFPMINLPGCEHKYNIYEDKLLSICWTASFTLVPLQLFVMIVALLCSNHVDAMLRSGRPGLKSFKEK</sequence>
<dbReference type="Pfam" id="PF00335">
    <property type="entry name" value="Tetraspanin"/>
    <property type="match status" value="1"/>
</dbReference>
<dbReference type="AlphaFoldDB" id="A0A9P6N438"/>
<dbReference type="Proteomes" id="UP000703661">
    <property type="component" value="Unassembled WGS sequence"/>
</dbReference>
<keyword evidence="4 6" id="KW-0472">Membrane</keyword>
<comment type="caution">
    <text evidence="7">The sequence shown here is derived from an EMBL/GenBank/DDBJ whole genome shotgun (WGS) entry which is preliminary data.</text>
</comment>
<reference evidence="7" key="1">
    <citation type="journal article" date="2020" name="Fungal Divers.">
        <title>Resolving the Mortierellaceae phylogeny through synthesis of multi-gene phylogenetics and phylogenomics.</title>
        <authorList>
            <person name="Vandepol N."/>
            <person name="Liber J."/>
            <person name="Desiro A."/>
            <person name="Na H."/>
            <person name="Kennedy M."/>
            <person name="Barry K."/>
            <person name="Grigoriev I.V."/>
            <person name="Miller A.N."/>
            <person name="O'Donnell K."/>
            <person name="Stajich J.E."/>
            <person name="Bonito G."/>
        </authorList>
    </citation>
    <scope>NUCLEOTIDE SEQUENCE</scope>
    <source>
        <strain evidence="7">NRRL 2769</strain>
    </source>
</reference>
<keyword evidence="2 6" id="KW-0812">Transmembrane</keyword>
<organism evidence="7 8">
    <name type="scientific">Entomortierella chlamydospora</name>
    <dbReference type="NCBI Taxonomy" id="101097"/>
    <lineage>
        <taxon>Eukaryota</taxon>
        <taxon>Fungi</taxon>
        <taxon>Fungi incertae sedis</taxon>
        <taxon>Mucoromycota</taxon>
        <taxon>Mortierellomycotina</taxon>
        <taxon>Mortierellomycetes</taxon>
        <taxon>Mortierellales</taxon>
        <taxon>Mortierellaceae</taxon>
        <taxon>Entomortierella</taxon>
    </lineage>
</organism>
<dbReference type="InterPro" id="IPR018499">
    <property type="entry name" value="Tetraspanin/Peripherin"/>
</dbReference>
<evidence type="ECO:0000256" key="5">
    <source>
        <dbReference type="SAM" id="MobiDB-lite"/>
    </source>
</evidence>
<proteinExistence type="predicted"/>
<evidence type="ECO:0000256" key="6">
    <source>
        <dbReference type="SAM" id="Phobius"/>
    </source>
</evidence>
<protein>
    <recommendedName>
        <fullName evidence="9">Tetraspanin Tsp2 family</fullName>
    </recommendedName>
</protein>
<evidence type="ECO:0000313" key="8">
    <source>
        <dbReference type="Proteomes" id="UP000703661"/>
    </source>
</evidence>
<feature type="transmembrane region" description="Helical" evidence="6">
    <location>
        <begin position="224"/>
        <end position="248"/>
    </location>
</feature>
<keyword evidence="3 6" id="KW-1133">Transmembrane helix</keyword>
<dbReference type="EMBL" id="JAAAID010000032">
    <property type="protein sequence ID" value="KAG0024038.1"/>
    <property type="molecule type" value="Genomic_DNA"/>
</dbReference>
<accession>A0A9P6N438</accession>
<evidence type="ECO:0000256" key="2">
    <source>
        <dbReference type="ARBA" id="ARBA00022692"/>
    </source>
</evidence>